<name>A0ABP8DAD1_9ACTN</name>
<dbReference type="InterPro" id="IPR036388">
    <property type="entry name" value="WH-like_DNA-bd_sf"/>
</dbReference>
<dbReference type="PROSITE" id="PS50043">
    <property type="entry name" value="HTH_LUXR_2"/>
    <property type="match status" value="1"/>
</dbReference>
<dbReference type="InterPro" id="IPR027417">
    <property type="entry name" value="P-loop_NTPase"/>
</dbReference>
<comment type="caution">
    <text evidence="4">The sequence shown here is derived from an EMBL/GenBank/DDBJ whole genome shotgun (WGS) entry which is preliminary data.</text>
</comment>
<keyword evidence="1" id="KW-0547">Nucleotide-binding</keyword>
<feature type="domain" description="HTH luxR-type" evidence="3">
    <location>
        <begin position="869"/>
        <end position="934"/>
    </location>
</feature>
<evidence type="ECO:0000256" key="2">
    <source>
        <dbReference type="ARBA" id="ARBA00022840"/>
    </source>
</evidence>
<evidence type="ECO:0000313" key="4">
    <source>
        <dbReference type="EMBL" id="GAA4251198.1"/>
    </source>
</evidence>
<evidence type="ECO:0000256" key="1">
    <source>
        <dbReference type="ARBA" id="ARBA00022741"/>
    </source>
</evidence>
<dbReference type="SUPFAM" id="SSF46894">
    <property type="entry name" value="C-terminal effector domain of the bipartite response regulators"/>
    <property type="match status" value="1"/>
</dbReference>
<dbReference type="PROSITE" id="PS00622">
    <property type="entry name" value="HTH_LUXR_1"/>
    <property type="match status" value="1"/>
</dbReference>
<evidence type="ECO:0000259" key="3">
    <source>
        <dbReference type="PROSITE" id="PS50043"/>
    </source>
</evidence>
<dbReference type="PANTHER" id="PTHR16305">
    <property type="entry name" value="TESTICULAR SOLUBLE ADENYLYL CYCLASE"/>
    <property type="match status" value="1"/>
</dbReference>
<protein>
    <submittedName>
        <fullName evidence="4">AAA family ATPase</fullName>
    </submittedName>
</protein>
<gene>
    <name evidence="4" type="ORF">GCM10022255_042860</name>
</gene>
<reference evidence="5" key="1">
    <citation type="journal article" date="2019" name="Int. J. Syst. Evol. Microbiol.">
        <title>The Global Catalogue of Microorganisms (GCM) 10K type strain sequencing project: providing services to taxonomists for standard genome sequencing and annotation.</title>
        <authorList>
            <consortium name="The Broad Institute Genomics Platform"/>
            <consortium name="The Broad Institute Genome Sequencing Center for Infectious Disease"/>
            <person name="Wu L."/>
            <person name="Ma J."/>
        </authorList>
    </citation>
    <scope>NUCLEOTIDE SEQUENCE [LARGE SCALE GENOMIC DNA]</scope>
    <source>
        <strain evidence="5">JCM 17441</strain>
    </source>
</reference>
<dbReference type="InterPro" id="IPR016032">
    <property type="entry name" value="Sig_transdc_resp-reg_C-effctor"/>
</dbReference>
<dbReference type="InterPro" id="IPR000792">
    <property type="entry name" value="Tscrpt_reg_LuxR_C"/>
</dbReference>
<dbReference type="EMBL" id="BAABAT010000011">
    <property type="protein sequence ID" value="GAA4251198.1"/>
    <property type="molecule type" value="Genomic_DNA"/>
</dbReference>
<organism evidence="4 5">
    <name type="scientific">Dactylosporangium darangshiense</name>
    <dbReference type="NCBI Taxonomy" id="579108"/>
    <lineage>
        <taxon>Bacteria</taxon>
        <taxon>Bacillati</taxon>
        <taxon>Actinomycetota</taxon>
        <taxon>Actinomycetes</taxon>
        <taxon>Micromonosporales</taxon>
        <taxon>Micromonosporaceae</taxon>
        <taxon>Dactylosporangium</taxon>
    </lineage>
</organism>
<keyword evidence="5" id="KW-1185">Reference proteome</keyword>
<evidence type="ECO:0000313" key="5">
    <source>
        <dbReference type="Proteomes" id="UP001500620"/>
    </source>
</evidence>
<dbReference type="Proteomes" id="UP001500620">
    <property type="component" value="Unassembled WGS sequence"/>
</dbReference>
<dbReference type="CDD" id="cd06170">
    <property type="entry name" value="LuxR_C_like"/>
    <property type="match status" value="1"/>
</dbReference>
<dbReference type="Gene3D" id="1.10.10.10">
    <property type="entry name" value="Winged helix-like DNA-binding domain superfamily/Winged helix DNA-binding domain"/>
    <property type="match status" value="1"/>
</dbReference>
<dbReference type="SMART" id="SM00421">
    <property type="entry name" value="HTH_LUXR"/>
    <property type="match status" value="1"/>
</dbReference>
<dbReference type="InterPro" id="IPR011990">
    <property type="entry name" value="TPR-like_helical_dom_sf"/>
</dbReference>
<dbReference type="SUPFAM" id="SSF52540">
    <property type="entry name" value="P-loop containing nucleoside triphosphate hydrolases"/>
    <property type="match status" value="1"/>
</dbReference>
<keyword evidence="2" id="KW-0067">ATP-binding</keyword>
<accession>A0ABP8DAD1</accession>
<dbReference type="PRINTS" id="PR00038">
    <property type="entry name" value="HTHLUXR"/>
</dbReference>
<dbReference type="Pfam" id="PF00196">
    <property type="entry name" value="GerE"/>
    <property type="match status" value="1"/>
</dbReference>
<dbReference type="SUPFAM" id="SSF48452">
    <property type="entry name" value="TPR-like"/>
    <property type="match status" value="1"/>
</dbReference>
<dbReference type="Pfam" id="PF13191">
    <property type="entry name" value="AAA_16"/>
    <property type="match status" value="1"/>
</dbReference>
<sequence>MREAGRRGERRAAGRERHALHERVRVASRTYDERVTGFVGRERERALLTERLRGARDGAGRVVLIGGEPGVGKTRLAQEAAGVATGLGMFCAAGRAADDDGSPPLHAVRQVLQAIGAAGEIDAGGRAPDEPFRRNAAVVEAIAAAGAARGGLFVLLDDVQWADPGSLRLLVHLARNIAREPVAVVATYRDSEPAPALRDALAALAREPIVDRIALEGLSEDEVGVQLNAVAGFAVPACVAAAVHRRTRGNPFFVGELGAQLARREVTDADGLPAGVRDAVRARLNRLGGDARAVAHAAAVVGAAAEPALLAAVTGLPLAGVLAAVDEARAARILDGRGFTHDLIREAAAAEVPTTQRLSLHAAAAETLLPGGDAARIAHHLLESLPLGDAASAAAWARRAGDLAVEKHIWEEAAQWYGRAADAGIPERVDVLLARARAQMRAYDIDGARTSLLAAADLARAEGNGEALAEAVLVMEGVSDFLWDPIGHSLTNEALAALPDGDSGLRARLLAGLVVMDVWRVPGDAGRRSLDALGMAERVGDRRALVEALRARQFACSGPDGAEERLALGDRLLAMGAADDDAAMWGRLWRFDAFAQMGQMHAVAGEAAALAALAEQTRSPLCRWHTLRCRAAIAHARGRYREAIALGEEAIELNRRSGHVGSMLPSVGFLMGVQATIGDFEREPEQIVLQYLHEAPSWGMRGMLANWLLSAGREQEARDWYTGLPDVEQVPAFVRLPAASGLIGLAVAFGDTERIERLYDAMLPHADRFVCGGAGVVVIEGPTRLPLGIGASALGRHAEAEAHLRAAIAEAERAGMPGAAATARYRLAHALLAAGGGEAEAAVLARAAESAAGALGMRPLEAAAASLVAERPRSALTRREEEIAGLVAQGLTSRAIAARLHLSERTVETHVQHILTKLGLANRTQLATWFTGLRTADA</sequence>
<dbReference type="PANTHER" id="PTHR16305:SF35">
    <property type="entry name" value="TRANSCRIPTIONAL ACTIVATOR DOMAIN"/>
    <property type="match status" value="1"/>
</dbReference>
<dbReference type="Gene3D" id="3.40.50.300">
    <property type="entry name" value="P-loop containing nucleotide triphosphate hydrolases"/>
    <property type="match status" value="1"/>
</dbReference>
<proteinExistence type="predicted"/>
<dbReference type="InterPro" id="IPR041664">
    <property type="entry name" value="AAA_16"/>
</dbReference>